<evidence type="ECO:0000313" key="1">
    <source>
        <dbReference type="EMBL" id="KAJ2804394.1"/>
    </source>
</evidence>
<keyword evidence="2" id="KW-1185">Reference proteome</keyword>
<comment type="caution">
    <text evidence="1">The sequence shown here is derived from an EMBL/GenBank/DDBJ whole genome shotgun (WGS) entry which is preliminary data.</text>
</comment>
<proteinExistence type="predicted"/>
<sequence length="480" mass="50398">MSLSRLPQVALRRLVPAITAVPKSLDDDQLKKMMEQQQQQHHALLQHQPPGATLKTLLAGRSEMPAFAAPQSVTAALAKPQQPAADSVPAALGRLLVTLGSGSNGGQGKLSPQDLALIAAATATAVREIQHDSPSLLTTPEPGSPVAGALTADLEPAEGMLDSATMDALVSALRGTVAVSTDSSGARAAPEPSAYRPPTRSSSRGSVASAAEVDDAASDDELAPIPANLSAAERRKEQNRRAQKKFRQKDKVRQKEIKWRAAQYESLVESNKRFKRDIDDIAHERDMYRRMLESHGIAVDGSSSAGAAAPPLLGPARTPASTATASPLSPAASFGGMDQLAQDTFGTMPAAPFAQATATMGDLLAPLMFGAVKSDPMFGAATSQPLATAVPATADAGIQWLEPLRADPLLVEPPLVVDHASIDPHYAHQTTLDAQFVDPLSFIDELLASPDFSTSSPSLPSAASPHMSISRKRSYDDAMM</sequence>
<protein>
    <submittedName>
        <fullName evidence="1">Uncharacterized protein</fullName>
    </submittedName>
</protein>
<organism evidence="1 2">
    <name type="scientific">Coemansia helicoidea</name>
    <dbReference type="NCBI Taxonomy" id="1286919"/>
    <lineage>
        <taxon>Eukaryota</taxon>
        <taxon>Fungi</taxon>
        <taxon>Fungi incertae sedis</taxon>
        <taxon>Zoopagomycota</taxon>
        <taxon>Kickxellomycotina</taxon>
        <taxon>Kickxellomycetes</taxon>
        <taxon>Kickxellales</taxon>
        <taxon>Kickxellaceae</taxon>
        <taxon>Coemansia</taxon>
    </lineage>
</organism>
<gene>
    <name evidence="1" type="ORF">H4R21_001660</name>
</gene>
<reference evidence="1" key="1">
    <citation type="submission" date="2022-07" db="EMBL/GenBank/DDBJ databases">
        <title>Phylogenomic reconstructions and comparative analyses of Kickxellomycotina fungi.</title>
        <authorList>
            <person name="Reynolds N.K."/>
            <person name="Stajich J.E."/>
            <person name="Barry K."/>
            <person name="Grigoriev I.V."/>
            <person name="Crous P."/>
            <person name="Smith M.E."/>
        </authorList>
    </citation>
    <scope>NUCLEOTIDE SEQUENCE</scope>
    <source>
        <strain evidence="1">BCRC 34780</strain>
    </source>
</reference>
<dbReference type="EMBL" id="JANBUN010000361">
    <property type="protein sequence ID" value="KAJ2804394.1"/>
    <property type="molecule type" value="Genomic_DNA"/>
</dbReference>
<dbReference type="Proteomes" id="UP001140087">
    <property type="component" value="Unassembled WGS sequence"/>
</dbReference>
<name>A0ACC1LAY9_9FUNG</name>
<evidence type="ECO:0000313" key="2">
    <source>
        <dbReference type="Proteomes" id="UP001140087"/>
    </source>
</evidence>
<accession>A0ACC1LAY9</accession>